<dbReference type="AlphaFoldDB" id="A0A1W0W8W4"/>
<evidence type="ECO:0000256" key="13">
    <source>
        <dbReference type="ARBA" id="ARBA00057883"/>
    </source>
</evidence>
<protein>
    <recommendedName>
        <fullName evidence="10">glycogenin glucosyltransferase</fullName>
        <ecNumber evidence="10">2.4.1.186</ecNumber>
    </recommendedName>
</protein>
<dbReference type="InterPro" id="IPR002495">
    <property type="entry name" value="Glyco_trans_8"/>
</dbReference>
<evidence type="ECO:0000256" key="3">
    <source>
        <dbReference type="ARBA" id="ARBA00022490"/>
    </source>
</evidence>
<comment type="subcellular location">
    <subcellularLocation>
        <location evidence="2">Cytoplasm</location>
    </subcellularLocation>
</comment>
<keyword evidence="15" id="KW-1185">Reference proteome</keyword>
<dbReference type="Pfam" id="PF01501">
    <property type="entry name" value="Glyco_transf_8"/>
    <property type="match status" value="1"/>
</dbReference>
<sequence>MFGCCGGGKRKDGEKRSCWADTRGKKGGALNITDLRRGSCDPNGQFDVDNLEEQVEAIETRLDGPTHPCRGRQAYVTLATNDTYGLGCLVLGESLRRVGTTKELVVMVTRHVSDAMRHSLEKTFDHVKLFDLLDSNDAGNLALLQRPELGVTLTKIHCWTLTEYRRAVFLDADTMVVRNCDELFDQYQEFSAAPDVGWPDCFNSGVFVYKPSLATYRSILAFAVKNGSFDGGDQGLLNMYFSDWARGSIKKHLPFIYNMVASIVYTYQPAFRLNADQVKIIHFLGPVKPWHWQYDIQGRCLMSDTGSLGDAGDLLTLWWNILISRAMPNIEAGVTGLAGEIHEKYKDCEEPYVLDYRGVDAYQNIQDHVKSKIPGVFQRKQK</sequence>
<dbReference type="GO" id="GO:0005737">
    <property type="term" value="C:cytoplasm"/>
    <property type="evidence" value="ECO:0007669"/>
    <property type="project" value="UniProtKB-SubCell"/>
</dbReference>
<dbReference type="InterPro" id="IPR050587">
    <property type="entry name" value="GNT1/Glycosyltrans_8"/>
</dbReference>
<reference evidence="15" key="1">
    <citation type="submission" date="2017-01" db="EMBL/GenBank/DDBJ databases">
        <title>Comparative genomics of anhydrobiosis in the tardigrade Hypsibius dujardini.</title>
        <authorList>
            <person name="Yoshida Y."/>
            <person name="Koutsovoulos G."/>
            <person name="Laetsch D."/>
            <person name="Stevens L."/>
            <person name="Kumar S."/>
            <person name="Horikawa D."/>
            <person name="Ishino K."/>
            <person name="Komine S."/>
            <person name="Tomita M."/>
            <person name="Blaxter M."/>
            <person name="Arakawa K."/>
        </authorList>
    </citation>
    <scope>NUCLEOTIDE SEQUENCE [LARGE SCALE GENOMIC DNA]</scope>
    <source>
        <strain evidence="15">Z151</strain>
    </source>
</reference>
<dbReference type="FunFam" id="3.90.550.10:FF:000092">
    <property type="entry name" value="Glycogenin 2"/>
    <property type="match status" value="1"/>
</dbReference>
<evidence type="ECO:0000256" key="12">
    <source>
        <dbReference type="ARBA" id="ARBA00052293"/>
    </source>
</evidence>
<comment type="cofactor">
    <cofactor evidence="1">
        <name>Mn(2+)</name>
        <dbReference type="ChEBI" id="CHEBI:29035"/>
    </cofactor>
</comment>
<dbReference type="Gene3D" id="3.90.550.10">
    <property type="entry name" value="Spore Coat Polysaccharide Biosynthesis Protein SpsA, Chain A"/>
    <property type="match status" value="1"/>
</dbReference>
<keyword evidence="7" id="KW-0325">Glycoprotein</keyword>
<evidence type="ECO:0000256" key="1">
    <source>
        <dbReference type="ARBA" id="ARBA00001936"/>
    </source>
</evidence>
<comment type="catalytic activity">
    <reaction evidence="12">
        <text>L-tyrosyl-[glycogenin] + UDP-alpha-D-glucose = alpha-D-glucosyl-L-tyrosyl-[glycogenin] + UDP + H(+)</text>
        <dbReference type="Rhea" id="RHEA:23360"/>
        <dbReference type="Rhea" id="RHEA-COMP:14604"/>
        <dbReference type="Rhea" id="RHEA-COMP:14605"/>
        <dbReference type="ChEBI" id="CHEBI:15378"/>
        <dbReference type="ChEBI" id="CHEBI:46858"/>
        <dbReference type="ChEBI" id="CHEBI:58223"/>
        <dbReference type="ChEBI" id="CHEBI:58885"/>
        <dbReference type="ChEBI" id="CHEBI:140573"/>
        <dbReference type="EC" id="2.4.1.186"/>
    </reaction>
</comment>
<evidence type="ECO:0000256" key="7">
    <source>
        <dbReference type="ARBA" id="ARBA00023180"/>
    </source>
</evidence>
<comment type="caution">
    <text evidence="14">The sequence shown here is derived from an EMBL/GenBank/DDBJ whole genome shotgun (WGS) entry which is preliminary data.</text>
</comment>
<keyword evidence="8" id="KW-0464">Manganese</keyword>
<evidence type="ECO:0000313" key="14">
    <source>
        <dbReference type="EMBL" id="OQV11654.1"/>
    </source>
</evidence>
<dbReference type="CDD" id="cd02537">
    <property type="entry name" value="GT8_Glycogenin"/>
    <property type="match status" value="1"/>
</dbReference>
<dbReference type="GO" id="GO:0005978">
    <property type="term" value="P:glycogen biosynthetic process"/>
    <property type="evidence" value="ECO:0007669"/>
    <property type="project" value="UniProtKB-KW"/>
</dbReference>
<accession>A0A1W0W8W4</accession>
<dbReference type="SUPFAM" id="SSF53448">
    <property type="entry name" value="Nucleotide-diphospho-sugar transferases"/>
    <property type="match status" value="1"/>
</dbReference>
<keyword evidence="5" id="KW-0479">Metal-binding</keyword>
<keyword evidence="4" id="KW-0808">Transferase</keyword>
<evidence type="ECO:0000256" key="10">
    <source>
        <dbReference type="ARBA" id="ARBA00038934"/>
    </source>
</evidence>
<keyword evidence="3" id="KW-0963">Cytoplasm</keyword>
<evidence type="ECO:0000256" key="9">
    <source>
        <dbReference type="ARBA" id="ARBA00038162"/>
    </source>
</evidence>
<evidence type="ECO:0000256" key="8">
    <source>
        <dbReference type="ARBA" id="ARBA00023211"/>
    </source>
</evidence>
<evidence type="ECO:0000256" key="4">
    <source>
        <dbReference type="ARBA" id="ARBA00022679"/>
    </source>
</evidence>
<dbReference type="EMBL" id="MTYJ01000165">
    <property type="protein sequence ID" value="OQV11654.1"/>
    <property type="molecule type" value="Genomic_DNA"/>
</dbReference>
<keyword evidence="6" id="KW-0320">Glycogen biosynthesis</keyword>
<comment type="catalytic activity">
    <reaction evidence="11">
        <text>[1,4-alpha-D-glucosyl](n)-L-tyrosyl-[glycogenin] + UDP-alpha-D-glucose = [1,4-alpha-D-glucosyl](n+1)-L-tyrosyl-[glycogenin] + UDP + H(+)</text>
        <dbReference type="Rhea" id="RHEA:56560"/>
        <dbReference type="Rhea" id="RHEA-COMP:14606"/>
        <dbReference type="Rhea" id="RHEA-COMP:14607"/>
        <dbReference type="ChEBI" id="CHEBI:15378"/>
        <dbReference type="ChEBI" id="CHEBI:58223"/>
        <dbReference type="ChEBI" id="CHEBI:58885"/>
        <dbReference type="ChEBI" id="CHEBI:140574"/>
        <dbReference type="EC" id="2.4.1.186"/>
    </reaction>
</comment>
<proteinExistence type="inferred from homology"/>
<evidence type="ECO:0000256" key="2">
    <source>
        <dbReference type="ARBA" id="ARBA00004496"/>
    </source>
</evidence>
<dbReference type="GO" id="GO:0046872">
    <property type="term" value="F:metal ion binding"/>
    <property type="evidence" value="ECO:0007669"/>
    <property type="project" value="UniProtKB-KW"/>
</dbReference>
<evidence type="ECO:0000256" key="6">
    <source>
        <dbReference type="ARBA" id="ARBA00023056"/>
    </source>
</evidence>
<dbReference type="EC" id="2.4.1.186" evidence="10"/>
<comment type="similarity">
    <text evidence="9">Belongs to the glycosyltransferase 8 family. Glycogenin subfamily.</text>
</comment>
<comment type="function">
    <text evidence="13">Self-glucosylating initiator of glycogen synthesis. It catalyzes the formation of a short alpha (1,4)-glucosyl chain covalently attached via a glucose 1-O-tyrosyl linkage to internal tyrosine residues and these chains act as primers for the elongation reaction catalyzed by glycogen synthase.</text>
</comment>
<dbReference type="GO" id="GO:0008466">
    <property type="term" value="F:glycogenin glucosyltransferase activity"/>
    <property type="evidence" value="ECO:0007669"/>
    <property type="project" value="UniProtKB-EC"/>
</dbReference>
<dbReference type="InterPro" id="IPR029044">
    <property type="entry name" value="Nucleotide-diphossugar_trans"/>
</dbReference>
<gene>
    <name evidence="14" type="ORF">BV898_14076</name>
</gene>
<name>A0A1W0W8W4_HYPEX</name>
<evidence type="ECO:0000256" key="5">
    <source>
        <dbReference type="ARBA" id="ARBA00022723"/>
    </source>
</evidence>
<evidence type="ECO:0000256" key="11">
    <source>
        <dbReference type="ARBA" id="ARBA00050886"/>
    </source>
</evidence>
<dbReference type="OrthoDB" id="2014201at2759"/>
<dbReference type="Proteomes" id="UP000192578">
    <property type="component" value="Unassembled WGS sequence"/>
</dbReference>
<evidence type="ECO:0000313" key="15">
    <source>
        <dbReference type="Proteomes" id="UP000192578"/>
    </source>
</evidence>
<organism evidence="14 15">
    <name type="scientific">Hypsibius exemplaris</name>
    <name type="common">Freshwater tardigrade</name>
    <dbReference type="NCBI Taxonomy" id="2072580"/>
    <lineage>
        <taxon>Eukaryota</taxon>
        <taxon>Metazoa</taxon>
        <taxon>Ecdysozoa</taxon>
        <taxon>Tardigrada</taxon>
        <taxon>Eutardigrada</taxon>
        <taxon>Parachela</taxon>
        <taxon>Hypsibioidea</taxon>
        <taxon>Hypsibiidae</taxon>
        <taxon>Hypsibius</taxon>
    </lineage>
</organism>
<dbReference type="PANTHER" id="PTHR11183">
    <property type="entry name" value="GLYCOGENIN SUBFAMILY MEMBER"/>
    <property type="match status" value="1"/>
</dbReference>